<protein>
    <recommendedName>
        <fullName evidence="4">Retrotransposon gag domain-containing protein</fullName>
    </recommendedName>
</protein>
<gene>
    <name evidence="2" type="ORF">SCLCIDRAFT_27075</name>
</gene>
<evidence type="ECO:0008006" key="4">
    <source>
        <dbReference type="Google" id="ProtNLM"/>
    </source>
</evidence>
<feature type="region of interest" description="Disordered" evidence="1">
    <location>
        <begin position="1"/>
        <end position="33"/>
    </location>
</feature>
<feature type="compositionally biased region" description="Polar residues" evidence="1">
    <location>
        <begin position="1"/>
        <end position="10"/>
    </location>
</feature>
<dbReference type="AlphaFoldDB" id="A0A0C3DGK3"/>
<evidence type="ECO:0000313" key="3">
    <source>
        <dbReference type="Proteomes" id="UP000053989"/>
    </source>
</evidence>
<dbReference type="Proteomes" id="UP000053989">
    <property type="component" value="Unassembled WGS sequence"/>
</dbReference>
<evidence type="ECO:0000256" key="1">
    <source>
        <dbReference type="SAM" id="MobiDB-lite"/>
    </source>
</evidence>
<dbReference type="OrthoDB" id="3269984at2759"/>
<reference evidence="2 3" key="1">
    <citation type="submission" date="2014-04" db="EMBL/GenBank/DDBJ databases">
        <authorList>
            <consortium name="DOE Joint Genome Institute"/>
            <person name="Kuo A."/>
            <person name="Kohler A."/>
            <person name="Nagy L.G."/>
            <person name="Floudas D."/>
            <person name="Copeland A."/>
            <person name="Barry K.W."/>
            <person name="Cichocki N."/>
            <person name="Veneault-Fourrey C."/>
            <person name="LaButti K."/>
            <person name="Lindquist E.A."/>
            <person name="Lipzen A."/>
            <person name="Lundell T."/>
            <person name="Morin E."/>
            <person name="Murat C."/>
            <person name="Sun H."/>
            <person name="Tunlid A."/>
            <person name="Henrissat B."/>
            <person name="Grigoriev I.V."/>
            <person name="Hibbett D.S."/>
            <person name="Martin F."/>
            <person name="Nordberg H.P."/>
            <person name="Cantor M.N."/>
            <person name="Hua S.X."/>
        </authorList>
    </citation>
    <scope>NUCLEOTIDE SEQUENCE [LARGE SCALE GENOMIC DNA]</scope>
    <source>
        <strain evidence="2 3">Foug A</strain>
    </source>
</reference>
<sequence>MTGSPSSSEQVGEEPFRPLGPEVKAMIPPKPGKYGRQDDIEKFNDWLTQLLKYFRTFKVTRYGCDMDRVLYTGLYLKDITAKWYDQEVESPDRCINYWSFKDLICGLFKRFIHEATTQQAMTNYDRMCYSAEKGALAFFNDMKQHAHHMVEPPDDYLFRRKFIGGLSHSIIKTVLEAPPPFYKAPQARLYAVDVCEDEEDTLRNKEIGEVHPTDLTDESTNDAVHNVQEDEEHEVEPLDTYSEEEDGDELIRYLGAMRPVEELNEPDDEHVIQCCSMQLHNKGDDLQDAALELTPVPSADEGAPPSLGPDGA</sequence>
<organism evidence="2 3">
    <name type="scientific">Scleroderma citrinum Foug A</name>
    <dbReference type="NCBI Taxonomy" id="1036808"/>
    <lineage>
        <taxon>Eukaryota</taxon>
        <taxon>Fungi</taxon>
        <taxon>Dikarya</taxon>
        <taxon>Basidiomycota</taxon>
        <taxon>Agaricomycotina</taxon>
        <taxon>Agaricomycetes</taxon>
        <taxon>Agaricomycetidae</taxon>
        <taxon>Boletales</taxon>
        <taxon>Sclerodermatineae</taxon>
        <taxon>Sclerodermataceae</taxon>
        <taxon>Scleroderma</taxon>
    </lineage>
</organism>
<accession>A0A0C3DGK3</accession>
<name>A0A0C3DGK3_9AGAM</name>
<keyword evidence="3" id="KW-1185">Reference proteome</keyword>
<evidence type="ECO:0000313" key="2">
    <source>
        <dbReference type="EMBL" id="KIM59840.1"/>
    </source>
</evidence>
<proteinExistence type="predicted"/>
<dbReference type="EMBL" id="KN822069">
    <property type="protein sequence ID" value="KIM59840.1"/>
    <property type="molecule type" value="Genomic_DNA"/>
</dbReference>
<reference evidence="3" key="2">
    <citation type="submission" date="2015-01" db="EMBL/GenBank/DDBJ databases">
        <title>Evolutionary Origins and Diversification of the Mycorrhizal Mutualists.</title>
        <authorList>
            <consortium name="DOE Joint Genome Institute"/>
            <consortium name="Mycorrhizal Genomics Consortium"/>
            <person name="Kohler A."/>
            <person name="Kuo A."/>
            <person name="Nagy L.G."/>
            <person name="Floudas D."/>
            <person name="Copeland A."/>
            <person name="Barry K.W."/>
            <person name="Cichocki N."/>
            <person name="Veneault-Fourrey C."/>
            <person name="LaButti K."/>
            <person name="Lindquist E.A."/>
            <person name="Lipzen A."/>
            <person name="Lundell T."/>
            <person name="Morin E."/>
            <person name="Murat C."/>
            <person name="Riley R."/>
            <person name="Ohm R."/>
            <person name="Sun H."/>
            <person name="Tunlid A."/>
            <person name="Henrissat B."/>
            <person name="Grigoriev I.V."/>
            <person name="Hibbett D.S."/>
            <person name="Martin F."/>
        </authorList>
    </citation>
    <scope>NUCLEOTIDE SEQUENCE [LARGE SCALE GENOMIC DNA]</scope>
    <source>
        <strain evidence="3">Foug A</strain>
    </source>
</reference>
<dbReference type="STRING" id="1036808.A0A0C3DGK3"/>
<dbReference type="InParanoid" id="A0A0C3DGK3"/>
<dbReference type="HOGENOM" id="CLU_063108_0_0_1"/>